<proteinExistence type="predicted"/>
<evidence type="ECO:0000313" key="2">
    <source>
        <dbReference type="Proteomes" id="UP001279734"/>
    </source>
</evidence>
<keyword evidence="2" id="KW-1185">Reference proteome</keyword>
<evidence type="ECO:0000313" key="1">
    <source>
        <dbReference type="EMBL" id="GMH14553.1"/>
    </source>
</evidence>
<organism evidence="1 2">
    <name type="scientific">Nepenthes gracilis</name>
    <name type="common">Slender pitcher plant</name>
    <dbReference type="NCBI Taxonomy" id="150966"/>
    <lineage>
        <taxon>Eukaryota</taxon>
        <taxon>Viridiplantae</taxon>
        <taxon>Streptophyta</taxon>
        <taxon>Embryophyta</taxon>
        <taxon>Tracheophyta</taxon>
        <taxon>Spermatophyta</taxon>
        <taxon>Magnoliopsida</taxon>
        <taxon>eudicotyledons</taxon>
        <taxon>Gunneridae</taxon>
        <taxon>Pentapetalae</taxon>
        <taxon>Caryophyllales</taxon>
        <taxon>Nepenthaceae</taxon>
        <taxon>Nepenthes</taxon>
    </lineage>
</organism>
<dbReference type="Proteomes" id="UP001279734">
    <property type="component" value="Unassembled WGS sequence"/>
</dbReference>
<dbReference type="AlphaFoldDB" id="A0AAD3SML2"/>
<name>A0AAD3SML2_NEPGR</name>
<protein>
    <submittedName>
        <fullName evidence="1">Uncharacterized protein</fullName>
    </submittedName>
</protein>
<accession>A0AAD3SML2</accession>
<gene>
    <name evidence="1" type="ORF">Nepgr_016394</name>
</gene>
<reference evidence="1" key="1">
    <citation type="submission" date="2023-05" db="EMBL/GenBank/DDBJ databases">
        <title>Nepenthes gracilis genome sequencing.</title>
        <authorList>
            <person name="Fukushima K."/>
        </authorList>
    </citation>
    <scope>NUCLEOTIDE SEQUENCE</scope>
    <source>
        <strain evidence="1">SING2019-196</strain>
    </source>
</reference>
<comment type="caution">
    <text evidence="1">The sequence shown here is derived from an EMBL/GenBank/DDBJ whole genome shotgun (WGS) entry which is preliminary data.</text>
</comment>
<dbReference type="EMBL" id="BSYO01000014">
    <property type="protein sequence ID" value="GMH14553.1"/>
    <property type="molecule type" value="Genomic_DNA"/>
</dbReference>
<sequence length="216" mass="22458">MGVHKLGARTTIPVTTNKADQLPALTKDLKKDLTPQEGSKTIPRRVPPTLAAVRNADPSSVCSISALDLQASSPATDDCLACGMVSSMPAQLIDSGPIQTTFAECSSGSVGDVYEPDEALSGSVKDKIANVATNIEHPELVEGAQYVADHAAGSNGVANSVEFGPIPGVDDSTPKSIKRITRKYSLVEVVDDSLIKVPSEFPDVCSNVAAATKKSP</sequence>